<dbReference type="GO" id="GO:0008270">
    <property type="term" value="F:zinc ion binding"/>
    <property type="evidence" value="ECO:0007669"/>
    <property type="project" value="UniProtKB-UniRule"/>
</dbReference>
<feature type="domain" description="Alpha-carbonic anhydrase" evidence="8">
    <location>
        <begin position="23"/>
        <end position="260"/>
    </location>
</feature>
<organism evidence="9 10">
    <name type="scientific">Spirodela intermedia</name>
    <name type="common">Intermediate duckweed</name>
    <dbReference type="NCBI Taxonomy" id="51605"/>
    <lineage>
        <taxon>Eukaryota</taxon>
        <taxon>Viridiplantae</taxon>
        <taxon>Streptophyta</taxon>
        <taxon>Embryophyta</taxon>
        <taxon>Tracheophyta</taxon>
        <taxon>Spermatophyta</taxon>
        <taxon>Magnoliopsida</taxon>
        <taxon>Liliopsida</taxon>
        <taxon>Araceae</taxon>
        <taxon>Lemnoideae</taxon>
        <taxon>Spirodela</taxon>
    </lineage>
</organism>
<dbReference type="CDD" id="cd03124">
    <property type="entry name" value="alpha_CA_prokaryotic_like"/>
    <property type="match status" value="1"/>
</dbReference>
<keyword evidence="3 6" id="KW-0479">Metal-binding</keyword>
<keyword evidence="4 6" id="KW-0862">Zinc</keyword>
<dbReference type="SMART" id="SM01057">
    <property type="entry name" value="Carb_anhydrase"/>
    <property type="match status" value="1"/>
</dbReference>
<dbReference type="GO" id="GO:0004089">
    <property type="term" value="F:carbonate dehydratase activity"/>
    <property type="evidence" value="ECO:0007669"/>
    <property type="project" value="UniProtKB-UniRule"/>
</dbReference>
<evidence type="ECO:0000256" key="6">
    <source>
        <dbReference type="RuleBase" id="RU367011"/>
    </source>
</evidence>
<evidence type="ECO:0000256" key="5">
    <source>
        <dbReference type="ARBA" id="ARBA00023239"/>
    </source>
</evidence>
<name>A0A7I8L6T2_SPIIN</name>
<evidence type="ECO:0000256" key="1">
    <source>
        <dbReference type="ARBA" id="ARBA00001947"/>
    </source>
</evidence>
<keyword evidence="5 6" id="KW-0456">Lyase</keyword>
<evidence type="ECO:0000313" key="9">
    <source>
        <dbReference type="EMBL" id="CAA7405356.1"/>
    </source>
</evidence>
<reference evidence="9" key="1">
    <citation type="submission" date="2020-02" db="EMBL/GenBank/DDBJ databases">
        <authorList>
            <person name="Scholz U."/>
            <person name="Mascher M."/>
            <person name="Fiebig A."/>
        </authorList>
    </citation>
    <scope>NUCLEOTIDE SEQUENCE</scope>
</reference>
<dbReference type="SUPFAM" id="SSF51069">
    <property type="entry name" value="Carbonic anhydrase"/>
    <property type="match status" value="1"/>
</dbReference>
<evidence type="ECO:0000259" key="8">
    <source>
        <dbReference type="PROSITE" id="PS51144"/>
    </source>
</evidence>
<protein>
    <recommendedName>
        <fullName evidence="2 6">Carbonic anhydrase</fullName>
        <ecNumber evidence="2 6">4.2.1.1</ecNumber>
    </recommendedName>
</protein>
<comment type="catalytic activity">
    <reaction evidence="6">
        <text>hydrogencarbonate + H(+) = CO2 + H2O</text>
        <dbReference type="Rhea" id="RHEA:10748"/>
        <dbReference type="ChEBI" id="CHEBI:15377"/>
        <dbReference type="ChEBI" id="CHEBI:15378"/>
        <dbReference type="ChEBI" id="CHEBI:16526"/>
        <dbReference type="ChEBI" id="CHEBI:17544"/>
        <dbReference type="EC" id="4.2.1.1"/>
    </reaction>
</comment>
<dbReference type="GO" id="GO:0006730">
    <property type="term" value="P:one-carbon metabolic process"/>
    <property type="evidence" value="ECO:0007669"/>
    <property type="project" value="TreeGrafter"/>
</dbReference>
<dbReference type="AlphaFoldDB" id="A0A7I8L6T2"/>
<feature type="chain" id="PRO_5029464660" description="Carbonic anhydrase" evidence="7">
    <location>
        <begin position="16"/>
        <end position="263"/>
    </location>
</feature>
<dbReference type="EC" id="4.2.1.1" evidence="2 6"/>
<sequence>MAYSVAICLIGVVSALGVCARFVKFGYSGTISPDKWGELSPDYFLCSNGTRQSPINIVGATAVVDRSLKQLERDYNPANATLVDNGFNVMLKYGDEVGVMVIDGKNYTLEQMHWHSPSEHTIDGVRYPTEMHLVHFSADGNISVVAVLYKYGHADPFLYQLKEEMYQMSREVNGGKYNATVTAGLVETKALRRHTNKYYRYMGSLSTPPCTENVIWNVLGKVREISREQAASLSLLLEEDYRNNSRPTQLLNGRRVLLYHEGV</sequence>
<comment type="function">
    <text evidence="6">Reversible hydration of carbon dioxide.</text>
</comment>
<accession>A0A7I8L6T2</accession>
<dbReference type="InterPro" id="IPR041891">
    <property type="entry name" value="Alpha_CA_prokaryot-like"/>
</dbReference>
<dbReference type="InterPro" id="IPR001148">
    <property type="entry name" value="CA_dom"/>
</dbReference>
<gene>
    <name evidence="9" type="ORF">SI8410_11016034</name>
</gene>
<feature type="signal peptide" evidence="7">
    <location>
        <begin position="1"/>
        <end position="15"/>
    </location>
</feature>
<dbReference type="InterPro" id="IPR036398">
    <property type="entry name" value="CA_dom_sf"/>
</dbReference>
<dbReference type="EMBL" id="LR746274">
    <property type="protein sequence ID" value="CAA7405356.1"/>
    <property type="molecule type" value="Genomic_DNA"/>
</dbReference>
<evidence type="ECO:0000256" key="4">
    <source>
        <dbReference type="ARBA" id="ARBA00022833"/>
    </source>
</evidence>
<proteinExistence type="inferred from homology"/>
<dbReference type="PANTHER" id="PTHR18952">
    <property type="entry name" value="CARBONIC ANHYDRASE"/>
    <property type="match status" value="1"/>
</dbReference>
<dbReference type="PROSITE" id="PS00162">
    <property type="entry name" value="ALPHA_CA_1"/>
    <property type="match status" value="1"/>
</dbReference>
<dbReference type="Gene3D" id="3.10.200.10">
    <property type="entry name" value="Alpha carbonic anhydrase"/>
    <property type="match status" value="1"/>
</dbReference>
<dbReference type="Pfam" id="PF00194">
    <property type="entry name" value="Carb_anhydrase"/>
    <property type="match status" value="1"/>
</dbReference>
<dbReference type="InterPro" id="IPR023561">
    <property type="entry name" value="Carbonic_anhydrase_a-class"/>
</dbReference>
<keyword evidence="10" id="KW-1185">Reference proteome</keyword>
<dbReference type="Proteomes" id="UP000663760">
    <property type="component" value="Chromosome 11"/>
</dbReference>
<dbReference type="PROSITE" id="PS51144">
    <property type="entry name" value="ALPHA_CA_2"/>
    <property type="match status" value="1"/>
</dbReference>
<evidence type="ECO:0000256" key="2">
    <source>
        <dbReference type="ARBA" id="ARBA00012925"/>
    </source>
</evidence>
<evidence type="ECO:0000256" key="7">
    <source>
        <dbReference type="SAM" id="SignalP"/>
    </source>
</evidence>
<evidence type="ECO:0000256" key="3">
    <source>
        <dbReference type="ARBA" id="ARBA00022723"/>
    </source>
</evidence>
<evidence type="ECO:0000313" key="10">
    <source>
        <dbReference type="Proteomes" id="UP000663760"/>
    </source>
</evidence>
<dbReference type="InterPro" id="IPR018338">
    <property type="entry name" value="Carbonic_anhydrase_a-class_CS"/>
</dbReference>
<dbReference type="OrthoDB" id="429145at2759"/>
<dbReference type="PANTHER" id="PTHR18952:SF236">
    <property type="entry name" value="ALPHA CARBONIC ANHYDRASE 1, CHLOROPLASTIC"/>
    <property type="match status" value="1"/>
</dbReference>
<comment type="cofactor">
    <cofactor evidence="1 6">
        <name>Zn(2+)</name>
        <dbReference type="ChEBI" id="CHEBI:29105"/>
    </cofactor>
</comment>
<comment type="similarity">
    <text evidence="6">Belongs to the alpha-carbonic anhydrase family.</text>
</comment>
<keyword evidence="7" id="KW-0732">Signal</keyword>